<evidence type="ECO:0000256" key="10">
    <source>
        <dbReference type="ARBA" id="ARBA00022967"/>
    </source>
</evidence>
<geneLocation type="mitochondrion" evidence="20"/>
<feature type="transmembrane region" description="Helical" evidence="18">
    <location>
        <begin position="235"/>
        <end position="255"/>
    </location>
</feature>
<keyword evidence="12 18" id="KW-1133">Transmembrane helix</keyword>
<dbReference type="InterPro" id="IPR050175">
    <property type="entry name" value="Complex_I_Subunit_2"/>
</dbReference>
<reference evidence="20" key="1">
    <citation type="journal article" date="2024" name="Arthropod Syst Phylogeny">
        <title>Systematic revision and molecular phylogenetics refine the generic classification of the bark louse family Stenopsocidae (Insecta: Psocodea: Psocomorpha).</title>
        <authorList>
            <person name="Liang F."/>
            <person name="Liu X."/>
        </authorList>
    </citation>
    <scope>NUCLEOTIDE SEQUENCE</scope>
</reference>
<feature type="transmembrane region" description="Helical" evidence="18">
    <location>
        <begin position="125"/>
        <end position="144"/>
    </location>
</feature>
<evidence type="ECO:0000256" key="6">
    <source>
        <dbReference type="ARBA" id="ARBA00022448"/>
    </source>
</evidence>
<keyword evidence="8 18" id="KW-0812">Transmembrane</keyword>
<name>A0AAU7V9M7_9NEOP</name>
<dbReference type="PANTHER" id="PTHR46552">
    <property type="entry name" value="NADH-UBIQUINONE OXIDOREDUCTASE CHAIN 2"/>
    <property type="match status" value="1"/>
</dbReference>
<comment type="function">
    <text evidence="1">Core subunit of the mitochondrial membrane respiratory chain NADH dehydrogenase (Complex I) that is believed to belong to the minimal assembly required for catalysis. Complex I functions in the transfer of electrons from NADH to the respiratory chain. The immediate electron acceptor for the enzyme is believed to be ubiquinone.</text>
</comment>
<gene>
    <name evidence="20" type="primary">nad2</name>
</gene>
<protein>
    <recommendedName>
        <fullName evidence="5 18">NADH-ubiquinone oxidoreductase chain 2</fullName>
        <ecNumber evidence="4 18">7.1.1.2</ecNumber>
    </recommendedName>
</protein>
<dbReference type="GO" id="GO:0008137">
    <property type="term" value="F:NADH dehydrogenase (ubiquinone) activity"/>
    <property type="evidence" value="ECO:0007669"/>
    <property type="project" value="UniProtKB-EC"/>
</dbReference>
<evidence type="ECO:0000256" key="14">
    <source>
        <dbReference type="ARBA" id="ARBA00023075"/>
    </source>
</evidence>
<evidence type="ECO:0000256" key="3">
    <source>
        <dbReference type="ARBA" id="ARBA00007012"/>
    </source>
</evidence>
<evidence type="ECO:0000256" key="17">
    <source>
        <dbReference type="ARBA" id="ARBA00049551"/>
    </source>
</evidence>
<keyword evidence="10 18" id="KW-1278">Translocase</keyword>
<dbReference type="EMBL" id="OR608392">
    <property type="protein sequence ID" value="XBW44819.1"/>
    <property type="molecule type" value="Genomic_DNA"/>
</dbReference>
<dbReference type="PANTHER" id="PTHR46552:SF1">
    <property type="entry name" value="NADH-UBIQUINONE OXIDOREDUCTASE CHAIN 2"/>
    <property type="match status" value="1"/>
</dbReference>
<dbReference type="EC" id="7.1.1.2" evidence="4 18"/>
<feature type="transmembrane region" description="Helical" evidence="18">
    <location>
        <begin position="306"/>
        <end position="331"/>
    </location>
</feature>
<evidence type="ECO:0000256" key="9">
    <source>
        <dbReference type="ARBA" id="ARBA00022792"/>
    </source>
</evidence>
<comment type="similarity">
    <text evidence="3 18">Belongs to the complex I subunit 2 family.</text>
</comment>
<keyword evidence="14 18" id="KW-0830">Ubiquinone</keyword>
<dbReference type="PRINTS" id="PR01436">
    <property type="entry name" value="NADHDHGNASE2"/>
</dbReference>
<feature type="transmembrane region" description="Helical" evidence="18">
    <location>
        <begin position="150"/>
        <end position="167"/>
    </location>
</feature>
<comment type="subcellular location">
    <subcellularLocation>
        <location evidence="2 18">Mitochondrion inner membrane</location>
        <topology evidence="2 18">Multi-pass membrane protein</topology>
    </subcellularLocation>
</comment>
<comment type="catalytic activity">
    <reaction evidence="17 18">
        <text>a ubiquinone + NADH + 5 H(+)(in) = a ubiquinol + NAD(+) + 4 H(+)(out)</text>
        <dbReference type="Rhea" id="RHEA:29091"/>
        <dbReference type="Rhea" id="RHEA-COMP:9565"/>
        <dbReference type="Rhea" id="RHEA-COMP:9566"/>
        <dbReference type="ChEBI" id="CHEBI:15378"/>
        <dbReference type="ChEBI" id="CHEBI:16389"/>
        <dbReference type="ChEBI" id="CHEBI:17976"/>
        <dbReference type="ChEBI" id="CHEBI:57540"/>
        <dbReference type="ChEBI" id="CHEBI:57945"/>
        <dbReference type="EC" id="7.1.1.2"/>
    </reaction>
</comment>
<evidence type="ECO:0000256" key="18">
    <source>
        <dbReference type="RuleBase" id="RU003403"/>
    </source>
</evidence>
<evidence type="ECO:0000256" key="1">
    <source>
        <dbReference type="ARBA" id="ARBA00003257"/>
    </source>
</evidence>
<comment type="function">
    <text evidence="18">Core subunit of the mitochondrial membrane respiratory chain NADH dehydrogenase (Complex I) which catalyzes electron transfer from NADH through the respiratory chain, using ubiquinone as an electron acceptor. Essential for the catalytic activity and assembly of complex I.</text>
</comment>
<evidence type="ECO:0000256" key="4">
    <source>
        <dbReference type="ARBA" id="ARBA00012944"/>
    </source>
</evidence>
<dbReference type="AlphaFoldDB" id="A0AAU7V9M7"/>
<evidence type="ECO:0000256" key="2">
    <source>
        <dbReference type="ARBA" id="ARBA00004448"/>
    </source>
</evidence>
<evidence type="ECO:0000256" key="16">
    <source>
        <dbReference type="ARBA" id="ARBA00023136"/>
    </source>
</evidence>
<keyword evidence="13 18" id="KW-0520">NAD</keyword>
<keyword evidence="15 18" id="KW-0496">Mitochondrion</keyword>
<evidence type="ECO:0000259" key="19">
    <source>
        <dbReference type="Pfam" id="PF00361"/>
    </source>
</evidence>
<feature type="transmembrane region" description="Helical" evidence="18">
    <location>
        <begin position="267"/>
        <end position="286"/>
    </location>
</feature>
<evidence type="ECO:0000256" key="8">
    <source>
        <dbReference type="ARBA" id="ARBA00022692"/>
    </source>
</evidence>
<dbReference type="InterPro" id="IPR001750">
    <property type="entry name" value="ND/Mrp_TM"/>
</dbReference>
<feature type="domain" description="NADH:quinone oxidoreductase/Mrp antiporter transmembrane" evidence="19">
    <location>
        <begin position="23"/>
        <end position="280"/>
    </location>
</feature>
<evidence type="ECO:0000256" key="7">
    <source>
        <dbReference type="ARBA" id="ARBA00022660"/>
    </source>
</evidence>
<proteinExistence type="inferred from homology"/>
<evidence type="ECO:0000256" key="11">
    <source>
        <dbReference type="ARBA" id="ARBA00022982"/>
    </source>
</evidence>
<evidence type="ECO:0000256" key="13">
    <source>
        <dbReference type="ARBA" id="ARBA00023027"/>
    </source>
</evidence>
<feature type="transmembrane region" description="Helical" evidence="18">
    <location>
        <begin position="92"/>
        <end position="113"/>
    </location>
</feature>
<evidence type="ECO:0000256" key="12">
    <source>
        <dbReference type="ARBA" id="ARBA00022989"/>
    </source>
</evidence>
<keyword evidence="7 18" id="KW-0679">Respiratory chain</keyword>
<dbReference type="GO" id="GO:0006120">
    <property type="term" value="P:mitochondrial electron transport, NADH to ubiquinone"/>
    <property type="evidence" value="ECO:0007669"/>
    <property type="project" value="InterPro"/>
</dbReference>
<sequence length="333" mass="38169">MFNNLTILFLMMTFTGSMISISSTTWFSAWLGLEINLISFVPLIINNKNSLLTESAMKYFIIQASASAMFIFLCCINSLMNFYQLFMINSPNIVLLLIPLMIKLGAAPFQTWFITVMQGMTWLNCYLLATLQKIAPLFLMNFLFLNNKTILLFSILSVVVGSIGGLNQTSLKKILAFSSVNHLGWMMTVGCLSKYLFVIYFLFYSFMNLFVMSFLSKTSIFQLAQNYKFTNNYNWLISILSLGGLPPFIGFIPKWMVIQTLILNKMFMTSFIMIMTALITLFYYIRAITATMIMNFYTQKWNLNSLYNNISLMDSILLVVTSVGLILYNLIMI</sequence>
<dbReference type="InterPro" id="IPR003917">
    <property type="entry name" value="NADH_UbQ_OxRdtase_chain2"/>
</dbReference>
<feature type="transmembrane region" description="Helical" evidence="18">
    <location>
        <begin position="5"/>
        <end position="21"/>
    </location>
</feature>
<keyword evidence="16 18" id="KW-0472">Membrane</keyword>
<evidence type="ECO:0000256" key="5">
    <source>
        <dbReference type="ARBA" id="ARBA00021008"/>
    </source>
</evidence>
<dbReference type="GO" id="GO:0005743">
    <property type="term" value="C:mitochondrial inner membrane"/>
    <property type="evidence" value="ECO:0007669"/>
    <property type="project" value="UniProtKB-SubCell"/>
</dbReference>
<keyword evidence="9 18" id="KW-0999">Mitochondrion inner membrane</keyword>
<evidence type="ECO:0000256" key="15">
    <source>
        <dbReference type="ARBA" id="ARBA00023128"/>
    </source>
</evidence>
<keyword evidence="6" id="KW-0813">Transport</keyword>
<organism evidence="20">
    <name type="scientific">Stenopsocus longitudinalis</name>
    <dbReference type="NCBI Taxonomy" id="3074942"/>
    <lineage>
        <taxon>Eukaryota</taxon>
        <taxon>Metazoa</taxon>
        <taxon>Ecdysozoa</taxon>
        <taxon>Arthropoda</taxon>
        <taxon>Hexapoda</taxon>
        <taxon>Insecta</taxon>
        <taxon>Pterygota</taxon>
        <taxon>Neoptera</taxon>
        <taxon>Paraneoptera</taxon>
        <taxon>Psocodea</taxon>
        <taxon>Psocomorpha</taxon>
        <taxon>Caeciliusetae</taxon>
        <taxon>Stenopsocidae</taxon>
        <taxon>Stenopsocus</taxon>
    </lineage>
</organism>
<keyword evidence="11 18" id="KW-0249">Electron transport</keyword>
<feature type="transmembrane region" description="Helical" evidence="18">
    <location>
        <begin position="59"/>
        <end position="80"/>
    </location>
</feature>
<evidence type="ECO:0000313" key="20">
    <source>
        <dbReference type="EMBL" id="XBW44819.1"/>
    </source>
</evidence>
<accession>A0AAU7V9M7</accession>
<dbReference type="Pfam" id="PF00361">
    <property type="entry name" value="Proton_antipo_M"/>
    <property type="match status" value="1"/>
</dbReference>